<sequence>MRIYMVLYYETFKNLGIVLQNDLIVRDNTIMAYFNNIFICFIRITSEDKFVRIISIKKENYTCVDIFTTVYTTIGKLIIKGQNINEVNQYVKLMKYYTM</sequence>
<keyword evidence="2" id="KW-1185">Reference proteome</keyword>
<dbReference type="EMBL" id="JAUDFV010000154">
    <property type="protein sequence ID" value="KAL2716525.1"/>
    <property type="molecule type" value="Genomic_DNA"/>
</dbReference>
<organism evidence="1 2">
    <name type="scientific">Vespula squamosa</name>
    <name type="common">Southern yellow jacket</name>
    <name type="synonym">Wasp</name>
    <dbReference type="NCBI Taxonomy" id="30214"/>
    <lineage>
        <taxon>Eukaryota</taxon>
        <taxon>Metazoa</taxon>
        <taxon>Ecdysozoa</taxon>
        <taxon>Arthropoda</taxon>
        <taxon>Hexapoda</taxon>
        <taxon>Insecta</taxon>
        <taxon>Pterygota</taxon>
        <taxon>Neoptera</taxon>
        <taxon>Endopterygota</taxon>
        <taxon>Hymenoptera</taxon>
        <taxon>Apocrita</taxon>
        <taxon>Aculeata</taxon>
        <taxon>Vespoidea</taxon>
        <taxon>Vespidae</taxon>
        <taxon>Vespinae</taxon>
        <taxon>Vespula</taxon>
    </lineage>
</organism>
<proteinExistence type="predicted"/>
<gene>
    <name evidence="1" type="ORF">V1478_014201</name>
</gene>
<name>A0ABD2A9Y2_VESSQ</name>
<reference evidence="1 2" key="1">
    <citation type="journal article" date="2024" name="Ann. Entomol. Soc. Am.">
        <title>Genomic analyses of the southern and eastern yellowjacket wasps (Hymenoptera: Vespidae) reveal evolutionary signatures of social life.</title>
        <authorList>
            <person name="Catto M.A."/>
            <person name="Caine P.B."/>
            <person name="Orr S.E."/>
            <person name="Hunt B.G."/>
            <person name="Goodisman M.A.D."/>
        </authorList>
    </citation>
    <scope>NUCLEOTIDE SEQUENCE [LARGE SCALE GENOMIC DNA]</scope>
    <source>
        <strain evidence="1">233</strain>
        <tissue evidence="1">Head and thorax</tissue>
    </source>
</reference>
<dbReference type="AlphaFoldDB" id="A0ABD2A9Y2"/>
<comment type="caution">
    <text evidence="1">The sequence shown here is derived from an EMBL/GenBank/DDBJ whole genome shotgun (WGS) entry which is preliminary data.</text>
</comment>
<protein>
    <submittedName>
        <fullName evidence="1">Uncharacterized protein</fullName>
    </submittedName>
</protein>
<evidence type="ECO:0000313" key="1">
    <source>
        <dbReference type="EMBL" id="KAL2716525.1"/>
    </source>
</evidence>
<accession>A0ABD2A9Y2</accession>
<evidence type="ECO:0000313" key="2">
    <source>
        <dbReference type="Proteomes" id="UP001607302"/>
    </source>
</evidence>
<dbReference type="Proteomes" id="UP001607302">
    <property type="component" value="Unassembled WGS sequence"/>
</dbReference>